<dbReference type="EnsemblProtists" id="EOD20048">
    <property type="protein sequence ID" value="EOD20048"/>
    <property type="gene ID" value="EMIHUDRAFT_435990"/>
</dbReference>
<name>A0A0D3J963_EMIH1</name>
<feature type="binding site" evidence="5">
    <location>
        <position position="191"/>
    </location>
    <ligand>
        <name>chlorophyll a</name>
        <dbReference type="ChEBI" id="CHEBI:58416"/>
        <label>1</label>
    </ligand>
</feature>
<evidence type="ECO:0008006" key="8">
    <source>
        <dbReference type="Google" id="ProtNLM"/>
    </source>
</evidence>
<keyword evidence="7" id="KW-1185">Reference proteome</keyword>
<reference evidence="6" key="2">
    <citation type="submission" date="2024-10" db="UniProtKB">
        <authorList>
            <consortium name="EnsemblProtists"/>
        </authorList>
    </citation>
    <scope>IDENTIFICATION</scope>
</reference>
<dbReference type="GO" id="GO:0009765">
    <property type="term" value="P:photosynthesis, light harvesting"/>
    <property type="evidence" value="ECO:0007669"/>
    <property type="project" value="InterPro"/>
</dbReference>
<dbReference type="SUPFAM" id="SSF103511">
    <property type="entry name" value="Chlorophyll a-b binding protein"/>
    <property type="match status" value="1"/>
</dbReference>
<comment type="subcellular location">
    <subcellularLocation>
        <location evidence="1">Plastid</location>
        <location evidence="1">Chloroplast</location>
    </subcellularLocation>
</comment>
<dbReference type="InterPro" id="IPR001344">
    <property type="entry name" value="Chloro_AB-bd_pln"/>
</dbReference>
<accession>A0A0D3J963</accession>
<feature type="binding site" evidence="5">
    <location>
        <position position="205"/>
    </location>
    <ligand>
        <name>chlorophyll a</name>
        <dbReference type="ChEBI" id="CHEBI:58416"/>
        <label>1</label>
    </ligand>
</feature>
<dbReference type="RefSeq" id="XP_005772481.1">
    <property type="nucleotide sequence ID" value="XM_005772424.1"/>
</dbReference>
<keyword evidence="3" id="KW-0602">Photosynthesis</keyword>
<sequence length="222" mass="23368">MFALVAAAAPSLLGSRTPTPKPTVAFYPGAGSPSEVGGTGLPGDIGFDPLGLANFDLLLDSGIDKQRSAALVLRDYRDAELKHGRLAMLAAVAWPLQEKLNPLLAARFHMPNLVAETGGLSPSVLNGGLEQGIIPSAVVTFAVLVSLVEAQGLRIKKAQGEAWMPGDYTTARIAERGSPQFFSLQEGEIWNSRIAMLAVLAYVVQEVASGIPTAATIPFWGF</sequence>
<evidence type="ECO:0000256" key="3">
    <source>
        <dbReference type="ARBA" id="ARBA00022531"/>
    </source>
</evidence>
<organism evidence="6 7">
    <name type="scientific">Emiliania huxleyi (strain CCMP1516)</name>
    <dbReference type="NCBI Taxonomy" id="280463"/>
    <lineage>
        <taxon>Eukaryota</taxon>
        <taxon>Haptista</taxon>
        <taxon>Haptophyta</taxon>
        <taxon>Prymnesiophyceae</taxon>
        <taxon>Isochrysidales</taxon>
        <taxon>Noelaerhabdaceae</taxon>
        <taxon>Emiliania</taxon>
    </lineage>
</organism>
<evidence type="ECO:0000256" key="1">
    <source>
        <dbReference type="ARBA" id="ARBA00004229"/>
    </source>
</evidence>
<dbReference type="EnsemblProtists" id="EOD20052">
    <property type="protein sequence ID" value="EOD20052"/>
    <property type="gene ID" value="EMIHUDRAFT_435996"/>
</dbReference>
<keyword evidence="2" id="KW-0150">Chloroplast</keyword>
<reference evidence="7" key="1">
    <citation type="journal article" date="2013" name="Nature">
        <title>Pan genome of the phytoplankton Emiliania underpins its global distribution.</title>
        <authorList>
            <person name="Read B.A."/>
            <person name="Kegel J."/>
            <person name="Klute M.J."/>
            <person name="Kuo A."/>
            <person name="Lefebvre S.C."/>
            <person name="Maumus F."/>
            <person name="Mayer C."/>
            <person name="Miller J."/>
            <person name="Monier A."/>
            <person name="Salamov A."/>
            <person name="Young J."/>
            <person name="Aguilar M."/>
            <person name="Claverie J.M."/>
            <person name="Frickenhaus S."/>
            <person name="Gonzalez K."/>
            <person name="Herman E.K."/>
            <person name="Lin Y.C."/>
            <person name="Napier J."/>
            <person name="Ogata H."/>
            <person name="Sarno A.F."/>
            <person name="Shmutz J."/>
            <person name="Schroeder D."/>
            <person name="de Vargas C."/>
            <person name="Verret F."/>
            <person name="von Dassow P."/>
            <person name="Valentin K."/>
            <person name="Van de Peer Y."/>
            <person name="Wheeler G."/>
            <person name="Dacks J.B."/>
            <person name="Delwiche C.F."/>
            <person name="Dyhrman S.T."/>
            <person name="Glockner G."/>
            <person name="John U."/>
            <person name="Richards T."/>
            <person name="Worden A.Z."/>
            <person name="Zhang X."/>
            <person name="Grigoriev I.V."/>
            <person name="Allen A.E."/>
            <person name="Bidle K."/>
            <person name="Borodovsky M."/>
            <person name="Bowler C."/>
            <person name="Brownlee C."/>
            <person name="Cock J.M."/>
            <person name="Elias M."/>
            <person name="Gladyshev V.N."/>
            <person name="Groth M."/>
            <person name="Guda C."/>
            <person name="Hadaegh A."/>
            <person name="Iglesias-Rodriguez M.D."/>
            <person name="Jenkins J."/>
            <person name="Jones B.M."/>
            <person name="Lawson T."/>
            <person name="Leese F."/>
            <person name="Lindquist E."/>
            <person name="Lobanov A."/>
            <person name="Lomsadze A."/>
            <person name="Malik S.B."/>
            <person name="Marsh M.E."/>
            <person name="Mackinder L."/>
            <person name="Mock T."/>
            <person name="Mueller-Roeber B."/>
            <person name="Pagarete A."/>
            <person name="Parker M."/>
            <person name="Probert I."/>
            <person name="Quesneville H."/>
            <person name="Raines C."/>
            <person name="Rensing S.A."/>
            <person name="Riano-Pachon D.M."/>
            <person name="Richier S."/>
            <person name="Rokitta S."/>
            <person name="Shiraiwa Y."/>
            <person name="Soanes D.M."/>
            <person name="van der Giezen M."/>
            <person name="Wahlund T.M."/>
            <person name="Williams B."/>
            <person name="Wilson W."/>
            <person name="Wolfe G."/>
            <person name="Wurch L.L."/>
        </authorList>
    </citation>
    <scope>NUCLEOTIDE SEQUENCE</scope>
</reference>
<feature type="binding site" description="axial binding residue" evidence="5">
    <location>
        <position position="85"/>
    </location>
    <ligand>
        <name>chlorophyll b</name>
        <dbReference type="ChEBI" id="CHEBI:61721"/>
        <label>1</label>
    </ligand>
    <ligandPart>
        <name>Mg</name>
        <dbReference type="ChEBI" id="CHEBI:25107"/>
    </ligandPart>
</feature>
<evidence type="ECO:0000313" key="6">
    <source>
        <dbReference type="EnsemblProtists" id="EOD20048"/>
    </source>
</evidence>
<dbReference type="AlphaFoldDB" id="A0A0D3J963"/>
<evidence type="ECO:0000256" key="4">
    <source>
        <dbReference type="ARBA" id="ARBA00022640"/>
    </source>
</evidence>
<keyword evidence="5" id="KW-0148">Chlorophyll</keyword>
<dbReference type="GeneID" id="17265550"/>
<feature type="binding site" evidence="5">
    <location>
        <position position="83"/>
    </location>
    <ligand>
        <name>chlorophyll a</name>
        <dbReference type="ChEBI" id="CHEBI:58416"/>
        <label>1</label>
    </ligand>
</feature>
<evidence type="ECO:0000313" key="7">
    <source>
        <dbReference type="Proteomes" id="UP000013827"/>
    </source>
</evidence>
<protein>
    <recommendedName>
        <fullName evidence="8">Light harvesting protein</fullName>
    </recommendedName>
</protein>
<dbReference type="GeneID" id="17265546"/>
<dbReference type="RefSeq" id="XP_005772477.1">
    <property type="nucleotide sequence ID" value="XM_005772420.1"/>
</dbReference>
<feature type="binding site" evidence="5">
    <location>
        <position position="80"/>
    </location>
    <ligand>
        <name>chlorophyll a</name>
        <dbReference type="ChEBI" id="CHEBI:58416"/>
        <label>1</label>
    </ligand>
</feature>
<dbReference type="PaxDb" id="2903-EOD20048"/>
<dbReference type="RefSeq" id="XP_005783934.1">
    <property type="nucleotide sequence ID" value="XM_005783877.1"/>
</dbReference>
<dbReference type="InterPro" id="IPR022796">
    <property type="entry name" value="Chloroa_b-bind"/>
</dbReference>
<keyword evidence="4" id="KW-0934">Plastid</keyword>
<keyword evidence="5" id="KW-0157">Chromophore</keyword>
<dbReference type="EnsemblProtists" id="EOD31505">
    <property type="protein sequence ID" value="EOD31505"/>
    <property type="gene ID" value="EMIHUDRAFT_442235"/>
</dbReference>
<dbReference type="GO" id="GO:0009507">
    <property type="term" value="C:chloroplast"/>
    <property type="evidence" value="ECO:0007669"/>
    <property type="project" value="UniProtKB-SubCell"/>
</dbReference>
<evidence type="ECO:0000256" key="5">
    <source>
        <dbReference type="PIRSR" id="PIRSR601344-1"/>
    </source>
</evidence>
<dbReference type="PANTHER" id="PTHR21649">
    <property type="entry name" value="CHLOROPHYLL A/B BINDING PROTEIN"/>
    <property type="match status" value="1"/>
</dbReference>
<feature type="binding site" evidence="5">
    <location>
        <position position="193"/>
    </location>
    <ligand>
        <name>chlorophyll a</name>
        <dbReference type="ChEBI" id="CHEBI:58416"/>
        <label>1</label>
    </ligand>
</feature>
<dbReference type="GeneID" id="17276779"/>
<feature type="binding site" evidence="5">
    <location>
        <position position="188"/>
    </location>
    <ligand>
        <name>chlorophyll a</name>
        <dbReference type="ChEBI" id="CHEBI:58416"/>
        <label>1</label>
    </ligand>
</feature>
<dbReference type="GO" id="GO:0016020">
    <property type="term" value="C:membrane"/>
    <property type="evidence" value="ECO:0007669"/>
    <property type="project" value="InterPro"/>
</dbReference>
<dbReference type="HOGENOM" id="CLU_1247368_0_0_1"/>
<dbReference type="Proteomes" id="UP000013827">
    <property type="component" value="Unassembled WGS sequence"/>
</dbReference>
<dbReference type="Pfam" id="PF00504">
    <property type="entry name" value="Chloroa_b-bind"/>
    <property type="match status" value="1"/>
</dbReference>
<feature type="binding site" description="axial binding residue" evidence="5">
    <location>
        <position position="149"/>
    </location>
    <ligand>
        <name>chlorophyll b</name>
        <dbReference type="ChEBI" id="CHEBI:61721"/>
        <label>1</label>
    </ligand>
    <ligandPart>
        <name>Mg</name>
        <dbReference type="ChEBI" id="CHEBI:25107"/>
    </ligandPart>
</feature>
<dbReference type="GO" id="GO:0016168">
    <property type="term" value="F:chlorophyll binding"/>
    <property type="evidence" value="ECO:0007669"/>
    <property type="project" value="UniProtKB-KW"/>
</dbReference>
<evidence type="ECO:0000256" key="2">
    <source>
        <dbReference type="ARBA" id="ARBA00022528"/>
    </source>
</evidence>
<proteinExistence type="predicted"/>
<dbReference type="KEGG" id="ehx:EMIHUDRAFT_442235"/>
<dbReference type="Gene3D" id="1.10.3460.10">
    <property type="entry name" value="Chlorophyll a/b binding protein domain"/>
    <property type="match status" value="1"/>
</dbReference>
<dbReference type="KEGG" id="ehx:EMIHUDRAFT_435996"/>
<dbReference type="KEGG" id="ehx:EMIHUDRAFT_435990"/>